<dbReference type="NCBIfam" id="TIGR00614">
    <property type="entry name" value="recQ_fam"/>
    <property type="match status" value="1"/>
</dbReference>
<feature type="compositionally biased region" description="Basic and acidic residues" evidence="12">
    <location>
        <begin position="686"/>
        <end position="698"/>
    </location>
</feature>
<feature type="compositionally biased region" description="Polar residues" evidence="12">
    <location>
        <begin position="626"/>
        <end position="638"/>
    </location>
</feature>
<feature type="region of interest" description="Disordered" evidence="12">
    <location>
        <begin position="1375"/>
        <end position="1452"/>
    </location>
</feature>
<feature type="compositionally biased region" description="Pro residues" evidence="12">
    <location>
        <begin position="59"/>
        <end position="74"/>
    </location>
</feature>
<evidence type="ECO:0000313" key="17">
    <source>
        <dbReference type="Proteomes" id="UP000799771"/>
    </source>
</evidence>
<dbReference type="InterPro" id="IPR014001">
    <property type="entry name" value="Helicase_ATP-bd"/>
</dbReference>
<dbReference type="GO" id="GO:0006312">
    <property type="term" value="P:mitotic recombination"/>
    <property type="evidence" value="ECO:0007669"/>
    <property type="project" value="UniProtKB-ARBA"/>
</dbReference>
<reference evidence="16" key="1">
    <citation type="journal article" date="2020" name="Stud. Mycol.">
        <title>101 Dothideomycetes genomes: a test case for predicting lifestyles and emergence of pathogens.</title>
        <authorList>
            <person name="Haridas S."/>
            <person name="Albert R."/>
            <person name="Binder M."/>
            <person name="Bloem J."/>
            <person name="Labutti K."/>
            <person name="Salamov A."/>
            <person name="Andreopoulos B."/>
            <person name="Baker S."/>
            <person name="Barry K."/>
            <person name="Bills G."/>
            <person name="Bluhm B."/>
            <person name="Cannon C."/>
            <person name="Castanera R."/>
            <person name="Culley D."/>
            <person name="Daum C."/>
            <person name="Ezra D."/>
            <person name="Gonzalez J."/>
            <person name="Henrissat B."/>
            <person name="Kuo A."/>
            <person name="Liang C."/>
            <person name="Lipzen A."/>
            <person name="Lutzoni F."/>
            <person name="Magnuson J."/>
            <person name="Mondo S."/>
            <person name="Nolan M."/>
            <person name="Ohm R."/>
            <person name="Pangilinan J."/>
            <person name="Park H.-J."/>
            <person name="Ramirez L."/>
            <person name="Alfaro M."/>
            <person name="Sun H."/>
            <person name="Tritt A."/>
            <person name="Yoshinaga Y."/>
            <person name="Zwiers L.-H."/>
            <person name="Turgeon B."/>
            <person name="Goodwin S."/>
            <person name="Spatafora J."/>
            <person name="Crous P."/>
            <person name="Grigoriev I."/>
        </authorList>
    </citation>
    <scope>NUCLEOTIDE SEQUENCE</scope>
    <source>
        <strain evidence="16">CBS 119687</strain>
    </source>
</reference>
<feature type="region of interest" description="Disordered" evidence="12">
    <location>
        <begin position="815"/>
        <end position="835"/>
    </location>
</feature>
<organism evidence="16 17">
    <name type="scientific">Dothidotthia symphoricarpi CBS 119687</name>
    <dbReference type="NCBI Taxonomy" id="1392245"/>
    <lineage>
        <taxon>Eukaryota</taxon>
        <taxon>Fungi</taxon>
        <taxon>Dikarya</taxon>
        <taxon>Ascomycota</taxon>
        <taxon>Pezizomycotina</taxon>
        <taxon>Dothideomycetes</taxon>
        <taxon>Pleosporomycetidae</taxon>
        <taxon>Pleosporales</taxon>
        <taxon>Dothidotthiaceae</taxon>
        <taxon>Dothidotthia</taxon>
    </lineage>
</organism>
<protein>
    <recommendedName>
        <fullName evidence="11">DNA 3'-5' helicase</fullName>
        <ecNumber evidence="11">5.6.2.4</ecNumber>
    </recommendedName>
</protein>
<evidence type="ECO:0000256" key="3">
    <source>
        <dbReference type="ARBA" id="ARBA00022741"/>
    </source>
</evidence>
<dbReference type="Proteomes" id="UP000799771">
    <property type="component" value="Unassembled WGS sequence"/>
</dbReference>
<dbReference type="CDD" id="cd17920">
    <property type="entry name" value="DEXHc_RecQ"/>
    <property type="match status" value="1"/>
</dbReference>
<name>A0A6A6AG63_9PLEO</name>
<dbReference type="GO" id="GO:0003677">
    <property type="term" value="F:DNA binding"/>
    <property type="evidence" value="ECO:0007669"/>
    <property type="project" value="UniProtKB-KW"/>
</dbReference>
<dbReference type="PROSITE" id="PS00690">
    <property type="entry name" value="DEAH_ATP_HELICASE"/>
    <property type="match status" value="1"/>
</dbReference>
<dbReference type="Pfam" id="PF00570">
    <property type="entry name" value="HRDC"/>
    <property type="match status" value="1"/>
</dbReference>
<proteinExistence type="inferred from homology"/>
<feature type="domain" description="Helicase ATP-binding" evidence="14">
    <location>
        <begin position="869"/>
        <end position="1051"/>
    </location>
</feature>
<feature type="compositionally biased region" description="Acidic residues" evidence="12">
    <location>
        <begin position="339"/>
        <end position="357"/>
    </location>
</feature>
<keyword evidence="6" id="KW-0067">ATP-binding</keyword>
<feature type="compositionally biased region" description="Gly residues" evidence="12">
    <location>
        <begin position="1725"/>
        <end position="1753"/>
    </location>
</feature>
<dbReference type="Pfam" id="PF00271">
    <property type="entry name" value="Helicase_C"/>
    <property type="match status" value="1"/>
</dbReference>
<dbReference type="Gene3D" id="1.10.150.80">
    <property type="entry name" value="HRDC domain"/>
    <property type="match status" value="1"/>
</dbReference>
<evidence type="ECO:0000256" key="5">
    <source>
        <dbReference type="ARBA" id="ARBA00022806"/>
    </source>
</evidence>
<feature type="region of interest" description="Disordered" evidence="12">
    <location>
        <begin position="1617"/>
        <end position="1651"/>
    </location>
</feature>
<dbReference type="InterPro" id="IPR004589">
    <property type="entry name" value="DNA_helicase_ATP-dep_RecQ"/>
</dbReference>
<keyword evidence="8" id="KW-0413">Isomerase</keyword>
<dbReference type="GO" id="GO:0000724">
    <property type="term" value="P:double-strand break repair via homologous recombination"/>
    <property type="evidence" value="ECO:0007669"/>
    <property type="project" value="UniProtKB-ARBA"/>
</dbReference>
<evidence type="ECO:0000256" key="2">
    <source>
        <dbReference type="ARBA" id="ARBA00005446"/>
    </source>
</evidence>
<accession>A0A6A6AG63</accession>
<dbReference type="Pfam" id="PF16124">
    <property type="entry name" value="RecQ_Zn_bind"/>
    <property type="match status" value="1"/>
</dbReference>
<dbReference type="SUPFAM" id="SSF52540">
    <property type="entry name" value="P-loop containing nucleoside triphosphate hydrolases"/>
    <property type="match status" value="2"/>
</dbReference>
<keyword evidence="7" id="KW-0238">DNA-binding</keyword>
<evidence type="ECO:0000313" key="16">
    <source>
        <dbReference type="EMBL" id="KAF2129924.1"/>
    </source>
</evidence>
<dbReference type="Gene3D" id="3.40.50.300">
    <property type="entry name" value="P-loop containing nucleotide triphosphate hydrolases"/>
    <property type="match status" value="2"/>
</dbReference>
<dbReference type="Gene3D" id="1.10.10.10">
    <property type="entry name" value="Winged helix-like DNA-binding domain superfamily/Winged helix DNA-binding domain"/>
    <property type="match status" value="1"/>
</dbReference>
<feature type="domain" description="HRDC" evidence="13">
    <location>
        <begin position="1494"/>
        <end position="1574"/>
    </location>
</feature>
<feature type="compositionally biased region" description="Basic residues" evidence="12">
    <location>
        <begin position="368"/>
        <end position="385"/>
    </location>
</feature>
<dbReference type="GO" id="GO:0006260">
    <property type="term" value="P:DNA replication"/>
    <property type="evidence" value="ECO:0007669"/>
    <property type="project" value="InterPro"/>
</dbReference>
<dbReference type="PROSITE" id="PS51194">
    <property type="entry name" value="HELICASE_CTER"/>
    <property type="match status" value="1"/>
</dbReference>
<dbReference type="SMART" id="SM00487">
    <property type="entry name" value="DEXDc"/>
    <property type="match status" value="1"/>
</dbReference>
<dbReference type="PANTHER" id="PTHR13710">
    <property type="entry name" value="DNA HELICASE RECQ FAMILY MEMBER"/>
    <property type="match status" value="1"/>
</dbReference>
<keyword evidence="5" id="KW-0347">Helicase</keyword>
<feature type="region of interest" description="Disordered" evidence="12">
    <location>
        <begin position="54"/>
        <end position="453"/>
    </location>
</feature>
<dbReference type="EMBL" id="ML977505">
    <property type="protein sequence ID" value="KAF2129924.1"/>
    <property type="molecule type" value="Genomic_DNA"/>
</dbReference>
<feature type="compositionally biased region" description="Acidic residues" evidence="12">
    <location>
        <begin position="235"/>
        <end position="244"/>
    </location>
</feature>
<dbReference type="GO" id="GO:0031422">
    <property type="term" value="C:RecQ family helicase-topoisomerase III complex"/>
    <property type="evidence" value="ECO:0007669"/>
    <property type="project" value="UniProtKB-ARBA"/>
</dbReference>
<dbReference type="PROSITE" id="PS50967">
    <property type="entry name" value="HRDC"/>
    <property type="match status" value="1"/>
</dbReference>
<evidence type="ECO:0000256" key="1">
    <source>
        <dbReference type="ARBA" id="ARBA00004123"/>
    </source>
</evidence>
<keyword evidence="4" id="KW-0378">Hydrolase</keyword>
<feature type="compositionally biased region" description="Basic and acidic residues" evidence="12">
    <location>
        <begin position="130"/>
        <end position="139"/>
    </location>
</feature>
<dbReference type="InterPro" id="IPR018982">
    <property type="entry name" value="RQC_domain"/>
</dbReference>
<evidence type="ECO:0000256" key="9">
    <source>
        <dbReference type="ARBA" id="ARBA00023242"/>
    </source>
</evidence>
<dbReference type="OrthoDB" id="10261556at2759"/>
<evidence type="ECO:0000259" key="14">
    <source>
        <dbReference type="PROSITE" id="PS51192"/>
    </source>
</evidence>
<dbReference type="GO" id="GO:0005737">
    <property type="term" value="C:cytoplasm"/>
    <property type="evidence" value="ECO:0007669"/>
    <property type="project" value="TreeGrafter"/>
</dbReference>
<comment type="catalytic activity">
    <reaction evidence="10">
        <text>Couples ATP hydrolysis with the unwinding of duplex DNA by translocating in the 3'-5' direction.</text>
        <dbReference type="EC" id="5.6.2.4"/>
    </reaction>
</comment>
<evidence type="ECO:0000256" key="4">
    <source>
        <dbReference type="ARBA" id="ARBA00022801"/>
    </source>
</evidence>
<sequence>MPQNNLKKHLTWFQSTKPFIPPATSLVVYDPDAPTSSDTLSQQHAFLADSEINNAPEFSPEPAPAPPAARPIPPRTLTRTKTIDIHNPPGREGTAGDMARLRATPGSGKPRLVLAGLPPYGTSSSSASGERGDAGETRGRTGGLSWVDGQDGIAVARRNSGSSVTPTSTQLASRKQRVQTVDVDAIDLTGEEEAPARTRVNKGKKRKSDEFEEDLRHTNAPRLTRTTPVLSPGLADDDFADIDDMVMAPDDPPPPYSTGNTNAVRIRVSPEDENRYAAATEPPPSSRSRKRKPLSRVPSETSAPARKIGKQARSPSPLKKETTWTEHLQTPKSRRVVMDSEDSEDDFGGFDDMDLDVQSEVRSPSPLKKTRNKTPSKSPSKRRHDHMPLPIRSPLKVTRSPSPCEMRHDSMPTPVKSQSPRKKSSSPKKAQSTPSISASQSKPTPPSSDLSKEDLVTINQTVERFLSSEGHRLQFHLNAASSAWDRARAAFVEHLAEAGKPTSDEQEKMSCARSRKEAVEQLIALRERHVSICAERQKIKEKLENDLNIGHFDSIEADGQAINKLQKPLSEIQVQMYHLLDTAGIKQRPRTIVKTESKPLSNVVINSTQAPSARQRTKAPSDSESGHVPQTQYVRQTQVSVQEVWTPTRSIRFAKEQVVTSPPPPLNLGYRGFNDEGASNRPNPRTQERSHRIPETPQRHPLPPRYAPANARESSGQESFHTPDEFGTMEFDDDDSEVLFTGTMGRPPGPPTEINEYDDNAVDDDFGVDDDEDFLHEISNIENQAPASFNWRGERAENQVTAHSREVPRETAVSRVQQRNQQASPKKAQFNMPGKNTAGMNFPWSQDLRKALIHQFGLRGFRPGQLDAINSTLAGKHCFVLMPTGGGKSLCYQLPSVITSGKTQGVTVVVSPLLSLMEDQVTSACERFGMQACLINGESTADQKKHIMNALNKREPQKFIQLLYVTPEMLSKNLRMIETFQQLHSRGSLARIVIDEAHCVSQWGHDFRPDYKALGDVIRQLPGVPVIALTATATQLVRSDVVANLGIQNCCQFSQSFNRPNLSYEVLPKSKNIVNAFADLIKERYSGKSGIIYCLSRKSCEQVAKKLSDLGIRAFHYHAGMESKERSEVQRKWQKNEYQVIVATIAFGMGIDKADVRYVIHHTLPKSLEGYYQETGRAGRDGKRSECYLYYQYSDSRTLRKMIEEGEGSWQQKQRLFDMLRTVIQFCENKADCRRAQVLGYFSESFDPANCKSTCDNCRSDATFITKDLTEYAAMAVKLVGAIHENNVTMHQCVDAFRGAKGAKIGKTGLKEVGWGYGEDLERGDNERIFQSLLDAGAFKETSITNKVGFATNYLHPASSRNEYESKRKQLKLQVRASPRKTKAKEPVAKKPKKQRSDCPSTYVSSPVRAPKQTIRQYTYNQDDDEEDEAYYDKPRHPTRNQKARAREVNDNDSDVAEFAPVRVAKPVKATKAKGLGVPITVDQRTTGLSDVQRDILRDFMEGAKATRTYIMNEKGHRGNPIFTDTVLREMGLELPSDLDEMRAIPGIRPEMVDMYGRRFFALIKNTRGCYGDEAPVRKYLPARRTQVVHEVSDDDDDEYGQPEDPNHRVVVDLCASDEDEVPAAVEDESDYSYDDDDDDDGAVHTSHHFTQHADPEVEAFNRTMTQLQAPTSASTTKAPASRSGSKAPGAGYKKGRFARKSGSFGKPSGVRKRTAGKSSSSRASGGGSGPTRRPTGGGSRKGGGAGAGGNQGGQWASIMAMPT</sequence>
<feature type="domain" description="Helicase C-terminal" evidence="15">
    <location>
        <begin position="1072"/>
        <end position="1224"/>
    </location>
</feature>
<dbReference type="GO" id="GO:0031573">
    <property type="term" value="P:mitotic intra-S DNA damage checkpoint signaling"/>
    <property type="evidence" value="ECO:0007669"/>
    <property type="project" value="UniProtKB-ARBA"/>
</dbReference>
<dbReference type="PROSITE" id="PS51192">
    <property type="entry name" value="HELICASE_ATP_BIND_1"/>
    <property type="match status" value="1"/>
</dbReference>
<dbReference type="RefSeq" id="XP_033524311.1">
    <property type="nucleotide sequence ID" value="XM_033672869.1"/>
</dbReference>
<dbReference type="InterPro" id="IPR011545">
    <property type="entry name" value="DEAD/DEAH_box_helicase_dom"/>
</dbReference>
<dbReference type="FunFam" id="3.40.50.300:FF:000340">
    <property type="entry name" value="Bloom syndrome, RecQ helicase"/>
    <property type="match status" value="1"/>
</dbReference>
<evidence type="ECO:0000256" key="6">
    <source>
        <dbReference type="ARBA" id="ARBA00022840"/>
    </source>
</evidence>
<dbReference type="InterPro" id="IPR044876">
    <property type="entry name" value="HRDC_dom_sf"/>
</dbReference>
<feature type="compositionally biased region" description="Polar residues" evidence="12">
    <location>
        <begin position="603"/>
        <end position="618"/>
    </location>
</feature>
<dbReference type="PANTHER" id="PTHR13710:SF153">
    <property type="entry name" value="RECQ-LIKE DNA HELICASE BLM"/>
    <property type="match status" value="1"/>
</dbReference>
<dbReference type="InterPro" id="IPR002464">
    <property type="entry name" value="DNA/RNA_helicase_DEAH_CS"/>
</dbReference>
<dbReference type="EC" id="5.6.2.4" evidence="11"/>
<feature type="compositionally biased region" description="Polar residues" evidence="12">
    <location>
        <begin position="159"/>
        <end position="173"/>
    </location>
</feature>
<dbReference type="InterPro" id="IPR027417">
    <property type="entry name" value="P-loop_NTPase"/>
</dbReference>
<dbReference type="FunFam" id="3.40.50.300:FF:000296">
    <property type="entry name" value="ATP-dependent DNA helicase RecQ"/>
    <property type="match status" value="1"/>
</dbReference>
<dbReference type="GO" id="GO:0016787">
    <property type="term" value="F:hydrolase activity"/>
    <property type="evidence" value="ECO:0007669"/>
    <property type="project" value="UniProtKB-KW"/>
</dbReference>
<dbReference type="InterPro" id="IPR036388">
    <property type="entry name" value="WH-like_DNA-bd_sf"/>
</dbReference>
<feature type="compositionally biased region" description="Polar residues" evidence="12">
    <location>
        <begin position="815"/>
        <end position="824"/>
    </location>
</feature>
<dbReference type="CDD" id="cd18794">
    <property type="entry name" value="SF2_C_RecQ"/>
    <property type="match status" value="1"/>
</dbReference>
<dbReference type="InterPro" id="IPR001650">
    <property type="entry name" value="Helicase_C-like"/>
</dbReference>
<dbReference type="GO" id="GO:0000729">
    <property type="term" value="P:DNA double-strand break processing"/>
    <property type="evidence" value="ECO:0007669"/>
    <property type="project" value="UniProtKB-ARBA"/>
</dbReference>
<evidence type="ECO:0000256" key="7">
    <source>
        <dbReference type="ARBA" id="ARBA00023125"/>
    </source>
</evidence>
<evidence type="ECO:0000256" key="8">
    <source>
        <dbReference type="ARBA" id="ARBA00023235"/>
    </source>
</evidence>
<dbReference type="GO" id="GO:0005524">
    <property type="term" value="F:ATP binding"/>
    <property type="evidence" value="ECO:0007669"/>
    <property type="project" value="UniProtKB-KW"/>
</dbReference>
<dbReference type="Pfam" id="PF09382">
    <property type="entry name" value="RQC"/>
    <property type="match status" value="1"/>
</dbReference>
<feature type="compositionally biased region" description="Acidic residues" evidence="12">
    <location>
        <begin position="1617"/>
        <end position="1641"/>
    </location>
</feature>
<dbReference type="Pfam" id="PF00270">
    <property type="entry name" value="DEAD"/>
    <property type="match status" value="1"/>
</dbReference>
<comment type="subcellular location">
    <subcellularLocation>
        <location evidence="1">Nucleus</location>
    </subcellularLocation>
</comment>
<dbReference type="InterPro" id="IPR002121">
    <property type="entry name" value="HRDC_dom"/>
</dbReference>
<evidence type="ECO:0000259" key="13">
    <source>
        <dbReference type="PROSITE" id="PS50967"/>
    </source>
</evidence>
<dbReference type="InterPro" id="IPR010997">
    <property type="entry name" value="HRDC-like_sf"/>
</dbReference>
<gene>
    <name evidence="16" type="ORF">P153DRAFT_431010</name>
</gene>
<keyword evidence="17" id="KW-1185">Reference proteome</keyword>
<evidence type="ECO:0000256" key="11">
    <source>
        <dbReference type="ARBA" id="ARBA00034808"/>
    </source>
</evidence>
<dbReference type="GO" id="GO:0005634">
    <property type="term" value="C:nucleus"/>
    <property type="evidence" value="ECO:0007669"/>
    <property type="project" value="UniProtKB-SubCell"/>
</dbReference>
<evidence type="ECO:0000256" key="12">
    <source>
        <dbReference type="SAM" id="MobiDB-lite"/>
    </source>
</evidence>
<dbReference type="GO" id="GO:0009378">
    <property type="term" value="F:four-way junction helicase activity"/>
    <property type="evidence" value="ECO:0007669"/>
    <property type="project" value="TreeGrafter"/>
</dbReference>
<evidence type="ECO:0000259" key="15">
    <source>
        <dbReference type="PROSITE" id="PS51194"/>
    </source>
</evidence>
<feature type="region of interest" description="Disordered" evidence="12">
    <location>
        <begin position="603"/>
        <end position="638"/>
    </location>
</feature>
<dbReference type="SMART" id="SM00490">
    <property type="entry name" value="HELICc"/>
    <property type="match status" value="1"/>
</dbReference>
<dbReference type="SMART" id="SM00956">
    <property type="entry name" value="RQC"/>
    <property type="match status" value="1"/>
</dbReference>
<dbReference type="InterPro" id="IPR032284">
    <property type="entry name" value="RecQ_Zn-bd"/>
</dbReference>
<evidence type="ECO:0000256" key="10">
    <source>
        <dbReference type="ARBA" id="ARBA00034617"/>
    </source>
</evidence>
<comment type="similarity">
    <text evidence="2">Belongs to the helicase family. RecQ subfamily.</text>
</comment>
<keyword evidence="3" id="KW-0547">Nucleotide-binding</keyword>
<dbReference type="GeneID" id="54413301"/>
<dbReference type="GO" id="GO:0043138">
    <property type="term" value="F:3'-5' DNA helicase activity"/>
    <property type="evidence" value="ECO:0007669"/>
    <property type="project" value="UniProtKB-EC"/>
</dbReference>
<feature type="region of interest" description="Disordered" evidence="12">
    <location>
        <begin position="1670"/>
        <end position="1764"/>
    </location>
</feature>
<feature type="region of interest" description="Disordered" evidence="12">
    <location>
        <begin position="658"/>
        <end position="731"/>
    </location>
</feature>
<dbReference type="SUPFAM" id="SSF47819">
    <property type="entry name" value="HRDC-like"/>
    <property type="match status" value="1"/>
</dbReference>
<feature type="compositionally biased region" description="Low complexity" evidence="12">
    <location>
        <begin position="1670"/>
        <end position="1684"/>
    </location>
</feature>
<keyword evidence="9" id="KW-0539">Nucleus</keyword>